<evidence type="ECO:0000313" key="3">
    <source>
        <dbReference type="Proteomes" id="UP000234667"/>
    </source>
</evidence>
<proteinExistence type="predicted"/>
<gene>
    <name evidence="2" type="primary">trbC</name>
    <name evidence="2" type="ORF">CWN49_00470</name>
</gene>
<dbReference type="EMBL" id="PIDR01000002">
    <property type="protein sequence ID" value="PLO75631.1"/>
    <property type="molecule type" value="Genomic_DNA"/>
</dbReference>
<feature type="chain" id="PRO_5014397606" evidence="1">
    <location>
        <begin position="24"/>
        <end position="206"/>
    </location>
</feature>
<keyword evidence="1" id="KW-0732">Signal</keyword>
<reference evidence="2 3" key="2">
    <citation type="submission" date="2018-01" db="EMBL/GenBank/DDBJ databases">
        <title>Genomic study of Klebsiella pneumoniae.</title>
        <authorList>
            <person name="Yang Y."/>
            <person name="Bicalho R."/>
        </authorList>
    </citation>
    <scope>NUCLEOTIDE SEQUENCE [LARGE SCALE GENOMIC DNA]</scope>
    <source>
        <strain evidence="2 3">A10</strain>
    </source>
</reference>
<accession>A0A2J5QBF8</accession>
<organism evidence="2 3">
    <name type="scientific">Klebsiella michiganensis</name>
    <dbReference type="NCBI Taxonomy" id="1134687"/>
    <lineage>
        <taxon>Bacteria</taxon>
        <taxon>Pseudomonadati</taxon>
        <taxon>Pseudomonadota</taxon>
        <taxon>Gammaproteobacteria</taxon>
        <taxon>Enterobacterales</taxon>
        <taxon>Enterobacteriaceae</taxon>
        <taxon>Klebsiella/Raoultella group</taxon>
        <taxon>Klebsiella</taxon>
    </lineage>
</organism>
<dbReference type="Pfam" id="PF09673">
    <property type="entry name" value="TrbC_Ftype"/>
    <property type="match status" value="1"/>
</dbReference>
<reference evidence="2 3" key="1">
    <citation type="submission" date="2017-11" db="EMBL/GenBank/DDBJ databases">
        <authorList>
            <person name="Han C.G."/>
        </authorList>
    </citation>
    <scope>NUCLEOTIDE SEQUENCE [LARGE SCALE GENOMIC DNA]</scope>
    <source>
        <strain evidence="2 3">A10</strain>
    </source>
</reference>
<comment type="caution">
    <text evidence="2">The sequence shown here is derived from an EMBL/GenBank/DDBJ whole genome shotgun (WGS) entry which is preliminary data.</text>
</comment>
<dbReference type="InterPro" id="IPR019106">
    <property type="entry name" value="T4SS_TrbC"/>
</dbReference>
<feature type="signal peptide" evidence="1">
    <location>
        <begin position="1"/>
        <end position="23"/>
    </location>
</feature>
<protein>
    <submittedName>
        <fullName evidence="2">Type-F conjugative transfer system pilin assembly protein TrbC</fullName>
    </submittedName>
</protein>
<evidence type="ECO:0000313" key="2">
    <source>
        <dbReference type="EMBL" id="PLO75631.1"/>
    </source>
</evidence>
<name>A0A2J5QBF8_9ENTR</name>
<dbReference type="Proteomes" id="UP000234667">
    <property type="component" value="Unassembled WGS sequence"/>
</dbReference>
<evidence type="ECO:0000256" key="1">
    <source>
        <dbReference type="SAM" id="SignalP"/>
    </source>
</evidence>
<dbReference type="InterPro" id="IPR014113">
    <property type="entry name" value="T4SS_TrbC_subgr"/>
</dbReference>
<dbReference type="AlphaFoldDB" id="A0A2J5QBF8"/>
<dbReference type="NCBIfam" id="TIGR02742">
    <property type="entry name" value="TrbC_Ftype"/>
    <property type="match status" value="1"/>
</dbReference>
<sequence>MNKTLYRVLLASALMACTSLVSASEQAGVSPRDMTWMKQQQQAMDAFKQNLQGQTLSLPPEQQALINRMQGDVARQQGESPGGEKKMFPAIYFVSLGLPREGLLPMLRDANRYGIPATLRGLVNNDLRQTASAMFELSKEDKNIGVQIDPTLYSEFHITTIPALVVTCPGHFDVIRGSLPLKQALERVAENGDCAATARQLLKEGE</sequence>